<gene>
    <name evidence="2" type="ORF">H9L16_14630</name>
</gene>
<dbReference type="EMBL" id="CP060719">
    <property type="protein sequence ID" value="QNN69860.1"/>
    <property type="molecule type" value="Genomic_DNA"/>
</dbReference>
<organism evidence="2 3">
    <name type="scientific">Thermomonas carbonis</name>
    <dbReference type="NCBI Taxonomy" id="1463158"/>
    <lineage>
        <taxon>Bacteria</taxon>
        <taxon>Pseudomonadati</taxon>
        <taxon>Pseudomonadota</taxon>
        <taxon>Gammaproteobacteria</taxon>
        <taxon>Lysobacterales</taxon>
        <taxon>Lysobacteraceae</taxon>
        <taxon>Thermomonas</taxon>
    </lineage>
</organism>
<protein>
    <submittedName>
        <fullName evidence="2">Uncharacterized protein</fullName>
    </submittedName>
</protein>
<proteinExistence type="predicted"/>
<evidence type="ECO:0000256" key="1">
    <source>
        <dbReference type="SAM" id="MobiDB-lite"/>
    </source>
</evidence>
<dbReference type="RefSeq" id="WP_187552377.1">
    <property type="nucleotide sequence ID" value="NZ_BMZL01000001.1"/>
</dbReference>
<dbReference type="KEGG" id="tcn:H9L16_14630"/>
<feature type="region of interest" description="Disordered" evidence="1">
    <location>
        <begin position="78"/>
        <end position="149"/>
    </location>
</feature>
<evidence type="ECO:0000313" key="3">
    <source>
        <dbReference type="Proteomes" id="UP000515804"/>
    </source>
</evidence>
<sequence length="149" mass="16627">MSRFDGWLTRFIMMHGTPAALTIKAAAKLAGIRSEAFAQALHDSKLVRIDALYLGIDPDEWFAMIDWRRQMDADDDVEESMVASAAARAAPKPSSDKLRHSGSARRLGVTRPHPANQHRDELNLPINPIEHPEPQGEWHAGLDRAGTRR</sequence>
<dbReference type="Proteomes" id="UP000515804">
    <property type="component" value="Chromosome"/>
</dbReference>
<keyword evidence="3" id="KW-1185">Reference proteome</keyword>
<dbReference type="AlphaFoldDB" id="A0A7G9SPT5"/>
<feature type="compositionally biased region" description="Basic and acidic residues" evidence="1">
    <location>
        <begin position="130"/>
        <end position="149"/>
    </location>
</feature>
<evidence type="ECO:0000313" key="2">
    <source>
        <dbReference type="EMBL" id="QNN69860.1"/>
    </source>
</evidence>
<reference evidence="2 3" key="1">
    <citation type="submission" date="2020-08" db="EMBL/GenBank/DDBJ databases">
        <title>Genome sequence of Thermomonas carbonis KCTC 42013T.</title>
        <authorList>
            <person name="Hyun D.-W."/>
            <person name="Bae J.-W."/>
        </authorList>
    </citation>
    <scope>NUCLEOTIDE SEQUENCE [LARGE SCALE GENOMIC DNA]</scope>
    <source>
        <strain evidence="2 3">KCTC 42013</strain>
    </source>
</reference>
<accession>A0A7G9SPT5</accession>
<name>A0A7G9SPT5_9GAMM</name>